<dbReference type="GO" id="GO:0005615">
    <property type="term" value="C:extracellular space"/>
    <property type="evidence" value="ECO:0007669"/>
    <property type="project" value="TreeGrafter"/>
</dbReference>
<accession>A0A3S3QR76</accession>
<comment type="cofactor">
    <cofactor evidence="1">
        <name>Zn(2+)</name>
        <dbReference type="ChEBI" id="CHEBI:29105"/>
    </cofactor>
</comment>
<evidence type="ECO:0000313" key="12">
    <source>
        <dbReference type="EMBL" id="RWS12747.1"/>
    </source>
</evidence>
<evidence type="ECO:0000256" key="3">
    <source>
        <dbReference type="ARBA" id="ARBA00022645"/>
    </source>
</evidence>
<dbReference type="SUPFAM" id="SSF53187">
    <property type="entry name" value="Zn-dependent exopeptidases"/>
    <property type="match status" value="1"/>
</dbReference>
<dbReference type="PROSITE" id="PS00132">
    <property type="entry name" value="CARBOXYPEPT_ZN_1"/>
    <property type="match status" value="1"/>
</dbReference>
<dbReference type="CDD" id="cd03860">
    <property type="entry name" value="M14_CP_A-B_like"/>
    <property type="match status" value="1"/>
</dbReference>
<keyword evidence="5" id="KW-0479">Metal-binding</keyword>
<dbReference type="Proteomes" id="UP000285301">
    <property type="component" value="Unassembled WGS sequence"/>
</dbReference>
<name>A0A3S3QR76_9ACAR</name>
<evidence type="ECO:0000256" key="7">
    <source>
        <dbReference type="ARBA" id="ARBA00022801"/>
    </source>
</evidence>
<evidence type="ECO:0000256" key="1">
    <source>
        <dbReference type="ARBA" id="ARBA00001947"/>
    </source>
</evidence>
<keyword evidence="3 12" id="KW-0121">Carboxypeptidase</keyword>
<keyword evidence="9" id="KW-0482">Metalloprotease</keyword>
<dbReference type="Pfam" id="PF00246">
    <property type="entry name" value="Peptidase_M14"/>
    <property type="match status" value="1"/>
</dbReference>
<dbReference type="OrthoDB" id="3626597at2759"/>
<dbReference type="SMART" id="SM00631">
    <property type="entry name" value="Zn_pept"/>
    <property type="match status" value="1"/>
</dbReference>
<evidence type="ECO:0000256" key="6">
    <source>
        <dbReference type="ARBA" id="ARBA00022729"/>
    </source>
</evidence>
<evidence type="ECO:0000256" key="8">
    <source>
        <dbReference type="ARBA" id="ARBA00022833"/>
    </source>
</evidence>
<dbReference type="GO" id="GO:0006508">
    <property type="term" value="P:proteolysis"/>
    <property type="evidence" value="ECO:0007669"/>
    <property type="project" value="UniProtKB-KW"/>
</dbReference>
<evidence type="ECO:0000313" key="13">
    <source>
        <dbReference type="Proteomes" id="UP000285301"/>
    </source>
</evidence>
<dbReference type="Gene3D" id="3.40.630.10">
    <property type="entry name" value="Zn peptidases"/>
    <property type="match status" value="1"/>
</dbReference>
<dbReference type="InterPro" id="IPR057246">
    <property type="entry name" value="CARBOXYPEPT_ZN_1"/>
</dbReference>
<evidence type="ECO:0000256" key="2">
    <source>
        <dbReference type="ARBA" id="ARBA00005988"/>
    </source>
</evidence>
<evidence type="ECO:0000256" key="5">
    <source>
        <dbReference type="ARBA" id="ARBA00022723"/>
    </source>
</evidence>
<evidence type="ECO:0000256" key="9">
    <source>
        <dbReference type="ARBA" id="ARBA00023049"/>
    </source>
</evidence>
<keyword evidence="8" id="KW-0862">Zinc</keyword>
<reference evidence="12 13" key="1">
    <citation type="journal article" date="2018" name="Gigascience">
        <title>Genomes of trombidid mites reveal novel predicted allergens and laterally-transferred genes associated with secondary metabolism.</title>
        <authorList>
            <person name="Dong X."/>
            <person name="Chaisiri K."/>
            <person name="Xia D."/>
            <person name="Armstrong S.D."/>
            <person name="Fang Y."/>
            <person name="Donnelly M.J."/>
            <person name="Kadowaki T."/>
            <person name="McGarry J.W."/>
            <person name="Darby A.C."/>
            <person name="Makepeace B.L."/>
        </authorList>
    </citation>
    <scope>NUCLEOTIDE SEQUENCE [LARGE SCALE GENOMIC DNA]</scope>
    <source>
        <strain evidence="12">UoL-WK</strain>
    </source>
</reference>
<dbReference type="GO" id="GO:0008270">
    <property type="term" value="F:zinc ion binding"/>
    <property type="evidence" value="ECO:0007669"/>
    <property type="project" value="InterPro"/>
</dbReference>
<dbReference type="PROSITE" id="PS52035">
    <property type="entry name" value="PEPTIDASE_M14"/>
    <property type="match status" value="1"/>
</dbReference>
<keyword evidence="13" id="KW-1185">Reference proteome</keyword>
<proteinExistence type="inferred from homology"/>
<dbReference type="PANTHER" id="PTHR11705:SF143">
    <property type="entry name" value="SLL0236 PROTEIN"/>
    <property type="match status" value="1"/>
</dbReference>
<dbReference type="PANTHER" id="PTHR11705">
    <property type="entry name" value="PROTEASE FAMILY M14 CARBOXYPEPTIDASE A,B"/>
    <property type="match status" value="1"/>
</dbReference>
<sequence length="373" mass="42600">MFSCSIKSQIELWNKPDVNLSTLTAVNSENDKGRAFLSFLRANNVQFKTVAKNLTYLIEMQKQQPLRGFRASNSFSTFHHSYHNFEDIITTFSSWCQQYRDVCKLMKIGKTHENRPILAATIEKENSNQKKSVLIECGIHAREWIAPAICMCIFQTLLQNQQNLEHHTFHMVPLLNPDGYAFSWRSQRLWRKNRRVNARNPRCSGVDLNRNFDINFCRVGASKDACSEVYCGPFAFSEPESKALRNFILNTAKPYATFHIHSYGQLIIHPHGYTRRKPPNAKNLNALAKRAVKNIKRNRGRSYKSGQTSSILYLSSGGADDWAFAKAKASLSYTIEGRDNGNYGFMLPQNQILPACTEVWIAISTILSENKNS</sequence>
<organism evidence="12 13">
    <name type="scientific">Dinothrombium tinctorium</name>
    <dbReference type="NCBI Taxonomy" id="1965070"/>
    <lineage>
        <taxon>Eukaryota</taxon>
        <taxon>Metazoa</taxon>
        <taxon>Ecdysozoa</taxon>
        <taxon>Arthropoda</taxon>
        <taxon>Chelicerata</taxon>
        <taxon>Arachnida</taxon>
        <taxon>Acari</taxon>
        <taxon>Acariformes</taxon>
        <taxon>Trombidiformes</taxon>
        <taxon>Prostigmata</taxon>
        <taxon>Anystina</taxon>
        <taxon>Parasitengona</taxon>
        <taxon>Trombidioidea</taxon>
        <taxon>Trombidiidae</taxon>
        <taxon>Dinothrombium</taxon>
    </lineage>
</organism>
<keyword evidence="4" id="KW-0645">Protease</keyword>
<dbReference type="EMBL" id="NCKU01001214">
    <property type="protein sequence ID" value="RWS12747.1"/>
    <property type="molecule type" value="Genomic_DNA"/>
</dbReference>
<feature type="domain" description="Peptidase M14" evidence="11">
    <location>
        <begin position="81"/>
        <end position="370"/>
    </location>
</feature>
<dbReference type="InterPro" id="IPR000834">
    <property type="entry name" value="Peptidase_M14"/>
</dbReference>
<comment type="similarity">
    <text evidence="2 10">Belongs to the peptidase M14 family.</text>
</comment>
<dbReference type="FunFam" id="3.40.630.10:FF:000084">
    <property type="entry name" value="Carboxypeptidase B2"/>
    <property type="match status" value="1"/>
</dbReference>
<dbReference type="GO" id="GO:0004181">
    <property type="term" value="F:metallocarboxypeptidase activity"/>
    <property type="evidence" value="ECO:0007669"/>
    <property type="project" value="InterPro"/>
</dbReference>
<keyword evidence="7" id="KW-0378">Hydrolase</keyword>
<feature type="active site" description="Proton donor/acceptor" evidence="10">
    <location>
        <position position="336"/>
    </location>
</feature>
<evidence type="ECO:0000259" key="11">
    <source>
        <dbReference type="PROSITE" id="PS52035"/>
    </source>
</evidence>
<dbReference type="AlphaFoldDB" id="A0A3S3QR76"/>
<gene>
    <name evidence="12" type="ORF">B4U79_06900</name>
</gene>
<comment type="caution">
    <text evidence="12">The sequence shown here is derived from an EMBL/GenBank/DDBJ whole genome shotgun (WGS) entry which is preliminary data.</text>
</comment>
<protein>
    <submittedName>
        <fullName evidence="12">Carboxypeptidase B-like protein</fullName>
    </submittedName>
</protein>
<keyword evidence="6" id="KW-0732">Signal</keyword>
<evidence type="ECO:0000256" key="4">
    <source>
        <dbReference type="ARBA" id="ARBA00022670"/>
    </source>
</evidence>
<evidence type="ECO:0000256" key="10">
    <source>
        <dbReference type="PROSITE-ProRule" id="PRU01379"/>
    </source>
</evidence>
<dbReference type="PRINTS" id="PR00765">
    <property type="entry name" value="CRBOXYPTASEA"/>
</dbReference>